<dbReference type="eggNOG" id="ENOG502SK1E">
    <property type="taxonomic scope" value="Eukaryota"/>
</dbReference>
<dbReference type="GO" id="GO:0008270">
    <property type="term" value="F:zinc ion binding"/>
    <property type="evidence" value="ECO:0007669"/>
    <property type="project" value="UniProtKB-KW"/>
</dbReference>
<dbReference type="Proteomes" id="UP000007875">
    <property type="component" value="Unassembled WGS sequence"/>
</dbReference>
<evidence type="ECO:0000256" key="1">
    <source>
        <dbReference type="PROSITE-ProRule" id="PRU00325"/>
    </source>
</evidence>
<organism evidence="3 4">
    <name type="scientific">Ciona savignyi</name>
    <name type="common">Pacific transparent sea squirt</name>
    <dbReference type="NCBI Taxonomy" id="51511"/>
    <lineage>
        <taxon>Eukaryota</taxon>
        <taxon>Metazoa</taxon>
        <taxon>Chordata</taxon>
        <taxon>Tunicata</taxon>
        <taxon>Ascidiacea</taxon>
        <taxon>Phlebobranchia</taxon>
        <taxon>Cionidae</taxon>
        <taxon>Ciona</taxon>
    </lineage>
</organism>
<keyword evidence="1" id="KW-0862">Zinc</keyword>
<dbReference type="PANTHER" id="PTHR47456:SF1">
    <property type="entry name" value="PHD-TYPE DOMAIN-CONTAINING PROTEIN"/>
    <property type="match status" value="1"/>
</dbReference>
<dbReference type="GeneTree" id="ENSGT00390000013916"/>
<feature type="domain" description="SWIM-type" evidence="2">
    <location>
        <begin position="182"/>
        <end position="218"/>
    </location>
</feature>
<reference evidence="3" key="3">
    <citation type="submission" date="2025-09" db="UniProtKB">
        <authorList>
            <consortium name="Ensembl"/>
        </authorList>
    </citation>
    <scope>IDENTIFICATION</scope>
</reference>
<evidence type="ECO:0000259" key="2">
    <source>
        <dbReference type="PROSITE" id="PS50966"/>
    </source>
</evidence>
<dbReference type="PANTHER" id="PTHR47456">
    <property type="entry name" value="PHD-TYPE DOMAIN-CONTAINING PROTEIN"/>
    <property type="match status" value="1"/>
</dbReference>
<keyword evidence="4" id="KW-1185">Reference proteome</keyword>
<dbReference type="AlphaFoldDB" id="H2YMA1"/>
<dbReference type="Ensembl" id="ENSCSAVT00000006534.1">
    <property type="protein sequence ID" value="ENSCSAVP00000006453.1"/>
    <property type="gene ID" value="ENSCSAVG00000003864.1"/>
</dbReference>
<reference evidence="4" key="1">
    <citation type="submission" date="2003-08" db="EMBL/GenBank/DDBJ databases">
        <authorList>
            <person name="Birren B."/>
            <person name="Nusbaum C."/>
            <person name="Abebe A."/>
            <person name="Abouelleil A."/>
            <person name="Adekoya E."/>
            <person name="Ait-zahra M."/>
            <person name="Allen N."/>
            <person name="Allen T."/>
            <person name="An P."/>
            <person name="Anderson M."/>
            <person name="Anderson S."/>
            <person name="Arachchi H."/>
            <person name="Armbruster J."/>
            <person name="Bachantsang P."/>
            <person name="Baldwin J."/>
            <person name="Barry A."/>
            <person name="Bayul T."/>
            <person name="Blitshsteyn B."/>
            <person name="Bloom T."/>
            <person name="Blye J."/>
            <person name="Boguslavskiy L."/>
            <person name="Borowsky M."/>
            <person name="Boukhgalter B."/>
            <person name="Brunache A."/>
            <person name="Butler J."/>
            <person name="Calixte N."/>
            <person name="Calvo S."/>
            <person name="Camarata J."/>
            <person name="Campo K."/>
            <person name="Chang J."/>
            <person name="Cheshatsang Y."/>
            <person name="Citroen M."/>
            <person name="Collymore A."/>
            <person name="Considine T."/>
            <person name="Cook A."/>
            <person name="Cooke P."/>
            <person name="Corum B."/>
            <person name="Cuomo C."/>
            <person name="David R."/>
            <person name="Dawoe T."/>
            <person name="Degray S."/>
            <person name="Dodge S."/>
            <person name="Dooley K."/>
            <person name="Dorje P."/>
            <person name="Dorjee K."/>
            <person name="Dorris L."/>
            <person name="Duffey N."/>
            <person name="Dupes A."/>
            <person name="Elkins T."/>
            <person name="Engels R."/>
            <person name="Erickson J."/>
            <person name="Farina A."/>
            <person name="Faro S."/>
            <person name="Ferreira P."/>
            <person name="Fischer H."/>
            <person name="Fitzgerald M."/>
            <person name="Foley K."/>
            <person name="Gage D."/>
            <person name="Galagan J."/>
            <person name="Gearin G."/>
            <person name="Gnerre S."/>
            <person name="Gnirke A."/>
            <person name="Goyette A."/>
            <person name="Graham J."/>
            <person name="Grandbois E."/>
            <person name="Gyaltsen K."/>
            <person name="Hafez N."/>
            <person name="Hagopian D."/>
            <person name="Hagos B."/>
            <person name="Hall J."/>
            <person name="Hatcher B."/>
            <person name="Heller A."/>
            <person name="Higgins H."/>
            <person name="Honan T."/>
            <person name="Horn A."/>
            <person name="Houde N."/>
            <person name="Hughes L."/>
            <person name="Hulme W."/>
            <person name="Husby E."/>
            <person name="Iliev I."/>
            <person name="Jaffe D."/>
            <person name="Jones C."/>
            <person name="Kamal M."/>
            <person name="Kamat A."/>
            <person name="Kamvysselis M."/>
            <person name="Karlsson E."/>
            <person name="Kells C."/>
            <person name="Kieu A."/>
            <person name="Kisner P."/>
            <person name="Kodira C."/>
            <person name="Kulbokas E."/>
            <person name="Labutti K."/>
            <person name="Lama D."/>
            <person name="Landers T."/>
            <person name="Leger J."/>
            <person name="Levine S."/>
            <person name="Lewis D."/>
            <person name="Lewis T."/>
            <person name="Lindblad-toh K."/>
            <person name="Liu X."/>
            <person name="Lokyitsang T."/>
            <person name="Lokyitsang Y."/>
            <person name="Lucien O."/>
            <person name="Lui A."/>
            <person name="Ma L.J."/>
            <person name="Mabbitt R."/>
            <person name="Macdonald J."/>
            <person name="Maclean C."/>
            <person name="Major J."/>
            <person name="Manning J."/>
            <person name="Marabella R."/>
            <person name="Maru K."/>
            <person name="Matthews C."/>
            <person name="Mauceli E."/>
            <person name="Mccarthy M."/>
            <person name="Mcdonough S."/>
            <person name="Mcghee T."/>
            <person name="Meldrim J."/>
            <person name="Meneus L."/>
            <person name="Mesirov J."/>
            <person name="Mihalev A."/>
            <person name="Mihova T."/>
            <person name="Mikkelsen T."/>
            <person name="Mlenga V."/>
            <person name="Moru K."/>
            <person name="Mozes J."/>
            <person name="Mulrain L."/>
            <person name="Munson G."/>
            <person name="Naylor J."/>
            <person name="Newes C."/>
            <person name="Nguyen C."/>
            <person name="Nguyen N."/>
            <person name="Nguyen T."/>
            <person name="Nicol R."/>
            <person name="Nielsen C."/>
            <person name="Nizzari M."/>
            <person name="Norbu C."/>
            <person name="Norbu N."/>
            <person name="O'donnell P."/>
            <person name="Okoawo O."/>
            <person name="O'leary S."/>
            <person name="Omotosho B."/>
            <person name="O'neill K."/>
            <person name="Osman S."/>
            <person name="Parker S."/>
            <person name="Perrin D."/>
            <person name="Phunkhang P."/>
            <person name="Piqani B."/>
            <person name="Purcell S."/>
            <person name="Rachupka T."/>
            <person name="Ramasamy U."/>
            <person name="Rameau R."/>
            <person name="Ray V."/>
            <person name="Raymond C."/>
            <person name="Retta R."/>
            <person name="Richardson S."/>
            <person name="Rise C."/>
            <person name="Rodriguez J."/>
            <person name="Rogers J."/>
            <person name="Rogov P."/>
            <person name="Rutman M."/>
            <person name="Schupbach R."/>
            <person name="Seaman C."/>
            <person name="Settipalli S."/>
            <person name="Sharpe T."/>
            <person name="Sheridan J."/>
            <person name="Sherpa N."/>
            <person name="Shi J."/>
            <person name="Smirnov S."/>
            <person name="Smith C."/>
            <person name="Sougnez C."/>
            <person name="Spencer B."/>
            <person name="Stalker J."/>
            <person name="Stange-thomann N."/>
            <person name="Stavropoulos S."/>
            <person name="Stetson K."/>
            <person name="Stone C."/>
            <person name="Stone S."/>
            <person name="Stubbs M."/>
            <person name="Talamas J."/>
            <person name="Tchuinga P."/>
            <person name="Tenzing P."/>
            <person name="Tesfaye S."/>
            <person name="Theodore J."/>
            <person name="Thoulutsang Y."/>
            <person name="Topham K."/>
            <person name="Towey S."/>
            <person name="Tsamla T."/>
            <person name="Tsomo N."/>
            <person name="Vallee D."/>
            <person name="Vassiliev H."/>
            <person name="Venkataraman V."/>
            <person name="Vinson J."/>
            <person name="Vo A."/>
            <person name="Wade C."/>
            <person name="Wang S."/>
            <person name="Wangchuk T."/>
            <person name="Wangdi T."/>
            <person name="Whittaker C."/>
            <person name="Wilkinson J."/>
            <person name="Wu Y."/>
            <person name="Wyman D."/>
            <person name="Yadav S."/>
            <person name="Yang S."/>
            <person name="Yang X."/>
            <person name="Yeager S."/>
            <person name="Yee E."/>
            <person name="Young G."/>
            <person name="Zainoun J."/>
            <person name="Zembeck L."/>
            <person name="Zimmer A."/>
            <person name="Zody M."/>
            <person name="Lander E."/>
        </authorList>
    </citation>
    <scope>NUCLEOTIDE SEQUENCE [LARGE SCALE GENOMIC DNA]</scope>
</reference>
<dbReference type="STRING" id="51511.ENSCSAVP00000006453"/>
<dbReference type="HOGENOM" id="CLU_921199_0_0_1"/>
<reference evidence="3" key="2">
    <citation type="submission" date="2025-08" db="UniProtKB">
        <authorList>
            <consortium name="Ensembl"/>
        </authorList>
    </citation>
    <scope>IDENTIFICATION</scope>
</reference>
<keyword evidence="1" id="KW-0863">Zinc-finger</keyword>
<name>H2YMA1_CIOSA</name>
<accession>H2YMA1</accession>
<proteinExistence type="predicted"/>
<evidence type="ECO:0000313" key="4">
    <source>
        <dbReference type="Proteomes" id="UP000007875"/>
    </source>
</evidence>
<protein>
    <recommendedName>
        <fullName evidence="2">SWIM-type domain-containing protein</fullName>
    </recommendedName>
</protein>
<dbReference type="InParanoid" id="H2YMA1"/>
<dbReference type="InterPro" id="IPR007527">
    <property type="entry name" value="Znf_SWIM"/>
</dbReference>
<evidence type="ECO:0000313" key="3">
    <source>
        <dbReference type="Ensembl" id="ENSCSAVP00000006453.1"/>
    </source>
</evidence>
<dbReference type="OMA" id="CESAMTR"/>
<dbReference type="PROSITE" id="PS50966">
    <property type="entry name" value="ZF_SWIM"/>
    <property type="match status" value="1"/>
</dbReference>
<keyword evidence="1" id="KW-0479">Metal-binding</keyword>
<sequence length="302" mass="35619">MYDVPSLLMQLRSYAECKTMQECESAMTRLTSHPAWEANKKLQHWFNTTWLRSKEKWVWAYRPNTIQILINMRNGVELQTQQFQHEMLMNQRQLTIGEMSSLLVDEFLPQLYNRYIECNVMSRTETVECLNDIPEYLRNRPHEFTLHCLQNMLVARDIPHAGIKKVDEKTYRVNSLCGLPAFIVFIGSDSEFPSCQCHVWTSTWWPCPHLLALCEHKVIQWHQLSSLYRSLSFTKIDLGLMGKVDSRKYINLHSDLPHESEKPHKPTQVKLQNLNSSIDNLNKTTNAFKETSDHWEIMIFEE</sequence>